<keyword evidence="3" id="KW-1003">Cell membrane</keyword>
<evidence type="ECO:0000256" key="12">
    <source>
        <dbReference type="SAM" id="MobiDB-lite"/>
    </source>
</evidence>
<dbReference type="PANTHER" id="PTHR11923:SF69">
    <property type="entry name" value="SENSORY NEURON MEMBRANE PROTEIN 1"/>
    <property type="match status" value="1"/>
</dbReference>
<dbReference type="InterPro" id="IPR002159">
    <property type="entry name" value="CD36_fam"/>
</dbReference>
<keyword evidence="7 13" id="KW-1133">Transmembrane helix</keyword>
<name>A0A4C1ZR63_EUMVA</name>
<evidence type="ECO:0000313" key="15">
    <source>
        <dbReference type="Proteomes" id="UP000299102"/>
    </source>
</evidence>
<keyword evidence="9" id="KW-1015">Disulfide bond</keyword>
<evidence type="ECO:0000313" key="14">
    <source>
        <dbReference type="EMBL" id="GBP91391.1"/>
    </source>
</evidence>
<evidence type="ECO:0000256" key="13">
    <source>
        <dbReference type="SAM" id="Phobius"/>
    </source>
</evidence>
<evidence type="ECO:0000256" key="9">
    <source>
        <dbReference type="ARBA" id="ARBA00023157"/>
    </source>
</evidence>
<dbReference type="OrthoDB" id="195015at2759"/>
<keyword evidence="11" id="KW-0325">Glycoprotein</keyword>
<dbReference type="GO" id="GO:0005737">
    <property type="term" value="C:cytoplasm"/>
    <property type="evidence" value="ECO:0007669"/>
    <property type="project" value="TreeGrafter"/>
</dbReference>
<evidence type="ECO:0000256" key="7">
    <source>
        <dbReference type="ARBA" id="ARBA00022989"/>
    </source>
</evidence>
<evidence type="ECO:0000256" key="6">
    <source>
        <dbReference type="ARBA" id="ARBA00022725"/>
    </source>
</evidence>
<keyword evidence="4" id="KW-0716">Sensory transduction</keyword>
<feature type="transmembrane region" description="Helical" evidence="13">
    <location>
        <begin position="12"/>
        <end position="32"/>
    </location>
</feature>
<keyword evidence="10" id="KW-0675">Receptor</keyword>
<evidence type="ECO:0000256" key="10">
    <source>
        <dbReference type="ARBA" id="ARBA00023170"/>
    </source>
</evidence>
<accession>A0A4C1ZR63</accession>
<reference evidence="14 15" key="1">
    <citation type="journal article" date="2019" name="Commun. Biol.">
        <title>The bagworm genome reveals a unique fibroin gene that provides high tensile strength.</title>
        <authorList>
            <person name="Kono N."/>
            <person name="Nakamura H."/>
            <person name="Ohtoshi R."/>
            <person name="Tomita M."/>
            <person name="Numata K."/>
            <person name="Arakawa K."/>
        </authorList>
    </citation>
    <scope>NUCLEOTIDE SEQUENCE [LARGE SCALE GENOMIC DNA]</scope>
</reference>
<dbReference type="Proteomes" id="UP000299102">
    <property type="component" value="Unassembled WGS sequence"/>
</dbReference>
<keyword evidence="8 13" id="KW-0472">Membrane</keyword>
<dbReference type="Pfam" id="PF01130">
    <property type="entry name" value="CD36"/>
    <property type="match status" value="1"/>
</dbReference>
<keyword evidence="5 13" id="KW-0812">Transmembrane</keyword>
<feature type="compositionally biased region" description="Basic and acidic residues" evidence="12">
    <location>
        <begin position="104"/>
        <end position="122"/>
    </location>
</feature>
<evidence type="ECO:0000256" key="2">
    <source>
        <dbReference type="ARBA" id="ARBA00010532"/>
    </source>
</evidence>
<comment type="caution">
    <text evidence="14">The sequence shown here is derived from an EMBL/GenBank/DDBJ whole genome shotgun (WGS) entry which is preliminary data.</text>
</comment>
<keyword evidence="15" id="KW-1185">Reference proteome</keyword>
<dbReference type="STRING" id="151549.A0A4C1ZR63"/>
<evidence type="ECO:0000256" key="1">
    <source>
        <dbReference type="ARBA" id="ARBA00004651"/>
    </source>
</evidence>
<protein>
    <submittedName>
        <fullName evidence="14">Sensory neuron membrane protein 1</fullName>
    </submittedName>
</protein>
<dbReference type="AlphaFoldDB" id="A0A4C1ZR63"/>
<sequence length="306" mass="36051">MKLATHLKIGAGAAGAFVFGLLFGWAIFPALLKSMLKKTNLLAFDKRCHHYEKWMQLRALRLKVSSLSSRRDRVRRVSAYPSRHAMRTAEKQYYECIEHLSSDNDNSTEHVYESRRRERPAPTRDFGPRTPTRSFIFQEMALTPKTDLRGMWTKIPFALDFKVYLFNYTNPEEIQKGALPVVEEIGPYYFEENVIFQEKNEKPGYECLLTKYIDTSPQAFQLPWSSGYHHAESWLVHSLVTYFRHSRQVSEVIDIVFSRSCDLVLFENSNKMCPMRRRGADDDIDNNYIPKFDRERCDRLLRHQRF</sequence>
<dbReference type="EMBL" id="BGZK01002166">
    <property type="protein sequence ID" value="GBP91391.1"/>
    <property type="molecule type" value="Genomic_DNA"/>
</dbReference>
<feature type="region of interest" description="Disordered" evidence="12">
    <location>
        <begin position="104"/>
        <end position="129"/>
    </location>
</feature>
<dbReference type="GO" id="GO:0005044">
    <property type="term" value="F:scavenger receptor activity"/>
    <property type="evidence" value="ECO:0007669"/>
    <property type="project" value="TreeGrafter"/>
</dbReference>
<evidence type="ECO:0000256" key="4">
    <source>
        <dbReference type="ARBA" id="ARBA00022606"/>
    </source>
</evidence>
<evidence type="ECO:0000256" key="8">
    <source>
        <dbReference type="ARBA" id="ARBA00023136"/>
    </source>
</evidence>
<dbReference type="PANTHER" id="PTHR11923">
    <property type="entry name" value="SCAVENGER RECEPTOR CLASS B TYPE-1 SR-B1"/>
    <property type="match status" value="1"/>
</dbReference>
<dbReference type="PRINTS" id="PR01609">
    <property type="entry name" value="CD36FAMILY"/>
</dbReference>
<organism evidence="14 15">
    <name type="scientific">Eumeta variegata</name>
    <name type="common">Bagworm moth</name>
    <name type="synonym">Eumeta japonica</name>
    <dbReference type="NCBI Taxonomy" id="151549"/>
    <lineage>
        <taxon>Eukaryota</taxon>
        <taxon>Metazoa</taxon>
        <taxon>Ecdysozoa</taxon>
        <taxon>Arthropoda</taxon>
        <taxon>Hexapoda</taxon>
        <taxon>Insecta</taxon>
        <taxon>Pterygota</taxon>
        <taxon>Neoptera</taxon>
        <taxon>Endopterygota</taxon>
        <taxon>Lepidoptera</taxon>
        <taxon>Glossata</taxon>
        <taxon>Ditrysia</taxon>
        <taxon>Tineoidea</taxon>
        <taxon>Psychidae</taxon>
        <taxon>Oiketicinae</taxon>
        <taxon>Eumeta</taxon>
    </lineage>
</organism>
<proteinExistence type="inferred from homology"/>
<dbReference type="GO" id="GO:0007608">
    <property type="term" value="P:sensory perception of smell"/>
    <property type="evidence" value="ECO:0007669"/>
    <property type="project" value="UniProtKB-KW"/>
</dbReference>
<evidence type="ECO:0000256" key="3">
    <source>
        <dbReference type="ARBA" id="ARBA00022475"/>
    </source>
</evidence>
<gene>
    <name evidence="14" type="ORF">EVAR_58772_1</name>
</gene>
<comment type="similarity">
    <text evidence="2">Belongs to the CD36 family.</text>
</comment>
<keyword evidence="6" id="KW-0552">Olfaction</keyword>
<comment type="subcellular location">
    <subcellularLocation>
        <location evidence="1">Cell membrane</location>
        <topology evidence="1">Multi-pass membrane protein</topology>
    </subcellularLocation>
</comment>
<evidence type="ECO:0000256" key="5">
    <source>
        <dbReference type="ARBA" id="ARBA00022692"/>
    </source>
</evidence>
<dbReference type="GO" id="GO:0005886">
    <property type="term" value="C:plasma membrane"/>
    <property type="evidence" value="ECO:0007669"/>
    <property type="project" value="UniProtKB-SubCell"/>
</dbReference>
<evidence type="ECO:0000256" key="11">
    <source>
        <dbReference type="ARBA" id="ARBA00023180"/>
    </source>
</evidence>